<keyword evidence="1" id="KW-0812">Transmembrane</keyword>
<comment type="caution">
    <text evidence="2">The sequence shown here is derived from an EMBL/GenBank/DDBJ whole genome shotgun (WGS) entry which is preliminary data.</text>
</comment>
<keyword evidence="1" id="KW-1133">Transmembrane helix</keyword>
<evidence type="ECO:0000313" key="3">
    <source>
        <dbReference type="Proteomes" id="UP000675379"/>
    </source>
</evidence>
<accession>A0A941CP76</accession>
<feature type="transmembrane region" description="Helical" evidence="1">
    <location>
        <begin position="97"/>
        <end position="113"/>
    </location>
</feature>
<sequence>MKGIYLTLGVIFFGLGALGAVLPVLPTTPFLLLASACFARGSSRFHRWFTGTRLYEEHLASFAEDRAMTRKTKISLLTLSTSMMLLALFTLPHWSAKLVILASFVFLYYYFLVKIRTLSPEEEEEKA</sequence>
<dbReference type="GO" id="GO:0005886">
    <property type="term" value="C:plasma membrane"/>
    <property type="evidence" value="ECO:0007669"/>
    <property type="project" value="TreeGrafter"/>
</dbReference>
<dbReference type="RefSeq" id="WP_211799796.1">
    <property type="nucleotide sequence ID" value="NZ_JAGSCS010000002.1"/>
</dbReference>
<reference evidence="2" key="1">
    <citation type="submission" date="2021-04" db="EMBL/GenBank/DDBJ databases">
        <title>Proteiniclasticum sedimins sp. nov., an obligate anaerobic bacterium isolated from anaerobic sludge.</title>
        <authorList>
            <person name="Liu J."/>
        </authorList>
    </citation>
    <scope>NUCLEOTIDE SEQUENCE</scope>
    <source>
        <strain evidence="2">BAD-10</strain>
    </source>
</reference>
<gene>
    <name evidence="2" type="ORF">KCG48_02930</name>
</gene>
<dbReference type="PANTHER" id="PTHR35813">
    <property type="entry name" value="INNER MEMBRANE PROTEIN YBAN"/>
    <property type="match status" value="1"/>
</dbReference>
<feature type="transmembrane region" description="Helical" evidence="1">
    <location>
        <begin position="6"/>
        <end position="39"/>
    </location>
</feature>
<dbReference type="Proteomes" id="UP000675379">
    <property type="component" value="Unassembled WGS sequence"/>
</dbReference>
<evidence type="ECO:0000313" key="2">
    <source>
        <dbReference type="EMBL" id="MBR0575288.1"/>
    </source>
</evidence>
<name>A0A941CP76_9CLOT</name>
<organism evidence="2 3">
    <name type="scientific">Proteiniclasticum sediminis</name>
    <dbReference type="NCBI Taxonomy" id="2804028"/>
    <lineage>
        <taxon>Bacteria</taxon>
        <taxon>Bacillati</taxon>
        <taxon>Bacillota</taxon>
        <taxon>Clostridia</taxon>
        <taxon>Eubacteriales</taxon>
        <taxon>Clostridiaceae</taxon>
        <taxon>Proteiniclasticum</taxon>
    </lineage>
</organism>
<dbReference type="InterPro" id="IPR007401">
    <property type="entry name" value="DUF454"/>
</dbReference>
<dbReference type="EMBL" id="JAGSCS010000002">
    <property type="protein sequence ID" value="MBR0575288.1"/>
    <property type="molecule type" value="Genomic_DNA"/>
</dbReference>
<keyword evidence="3" id="KW-1185">Reference proteome</keyword>
<dbReference type="AlphaFoldDB" id="A0A941CP76"/>
<dbReference type="PANTHER" id="PTHR35813:SF1">
    <property type="entry name" value="INNER MEMBRANE PROTEIN YBAN"/>
    <property type="match status" value="1"/>
</dbReference>
<dbReference type="Pfam" id="PF04304">
    <property type="entry name" value="DUF454"/>
    <property type="match status" value="1"/>
</dbReference>
<evidence type="ECO:0000256" key="1">
    <source>
        <dbReference type="SAM" id="Phobius"/>
    </source>
</evidence>
<keyword evidence="1" id="KW-0472">Membrane</keyword>
<protein>
    <submittedName>
        <fullName evidence="2">YbaN family protein</fullName>
    </submittedName>
</protein>
<dbReference type="PIRSF" id="PIRSF016789">
    <property type="entry name" value="DUF454"/>
    <property type="match status" value="1"/>
</dbReference>
<proteinExistence type="predicted"/>